<dbReference type="RefSeq" id="XP_018224112.1">
    <property type="nucleotide sequence ID" value="XM_018363320.1"/>
</dbReference>
<accession>A0ABN8VUC7</accession>
<feature type="compositionally biased region" description="Basic and acidic residues" evidence="1">
    <location>
        <begin position="1"/>
        <end position="22"/>
    </location>
</feature>
<gene>
    <name evidence="2" type="primary">U6500A00790</name>
    <name evidence="2" type="ORF">SEUBUCD650_0A00790</name>
</gene>
<dbReference type="Proteomes" id="UP001152964">
    <property type="component" value="Chromosome 1"/>
</dbReference>
<name>A0ABN8VUC7_SACEU</name>
<evidence type="ECO:0000313" key="3">
    <source>
        <dbReference type="Proteomes" id="UP001152964"/>
    </source>
</evidence>
<organism evidence="2 3">
    <name type="scientific">Saccharomyces eubayanus</name>
    <name type="common">Yeast</name>
    <dbReference type="NCBI Taxonomy" id="1080349"/>
    <lineage>
        <taxon>Eukaryota</taxon>
        <taxon>Fungi</taxon>
        <taxon>Dikarya</taxon>
        <taxon>Ascomycota</taxon>
        <taxon>Saccharomycotina</taxon>
        <taxon>Saccharomycetes</taxon>
        <taxon>Saccharomycetales</taxon>
        <taxon>Saccharomycetaceae</taxon>
        <taxon>Saccharomyces</taxon>
    </lineage>
</organism>
<proteinExistence type="predicted"/>
<sequence>MEPRDDGINDDVKLDTLNRDIPDEPNAPSISEYIPFPEVTFSSEFLIQYTEWSALSQLWFYSCYS</sequence>
<keyword evidence="3" id="KW-1185">Reference proteome</keyword>
<protein>
    <submittedName>
        <fullName evidence="2">Uncharacterized protein</fullName>
    </submittedName>
</protein>
<evidence type="ECO:0000256" key="1">
    <source>
        <dbReference type="SAM" id="MobiDB-lite"/>
    </source>
</evidence>
<reference evidence="2" key="1">
    <citation type="submission" date="2022-08" db="EMBL/GenBank/DDBJ databases">
        <authorList>
            <person name="Byrne P K."/>
        </authorList>
    </citation>
    <scope>NUCLEOTIDE SEQUENCE</scope>
    <source>
        <strain evidence="2">UCD650</strain>
    </source>
</reference>
<feature type="region of interest" description="Disordered" evidence="1">
    <location>
        <begin position="1"/>
        <end position="28"/>
    </location>
</feature>
<evidence type="ECO:0000313" key="2">
    <source>
        <dbReference type="EMBL" id="CAI1796200.1"/>
    </source>
</evidence>
<dbReference type="EMBL" id="OX291491">
    <property type="protein sequence ID" value="CAI1796200.1"/>
    <property type="molecule type" value="Genomic_DNA"/>
</dbReference>